<evidence type="ECO:0000313" key="2">
    <source>
        <dbReference type="Proteomes" id="UP000594638"/>
    </source>
</evidence>
<dbReference type="AlphaFoldDB" id="A0A8S0V0A3"/>
<gene>
    <name evidence="1" type="ORF">OLEA9_A053046</name>
</gene>
<sequence>MSAQLTPDKLSENVIKLNIVSPKFKANSNAETDDEDDDFEILMMKMSHPSLCLLPSLCTIFVSVTMLGDFISPRSMAQGPVIAASNGTWLRRRRYRDGTCNNSKSMGSSAAVRGFCYSGTVVPGF</sequence>
<keyword evidence="2" id="KW-1185">Reference proteome</keyword>
<organism evidence="1 2">
    <name type="scientific">Olea europaea subsp. europaea</name>
    <dbReference type="NCBI Taxonomy" id="158383"/>
    <lineage>
        <taxon>Eukaryota</taxon>
        <taxon>Viridiplantae</taxon>
        <taxon>Streptophyta</taxon>
        <taxon>Embryophyta</taxon>
        <taxon>Tracheophyta</taxon>
        <taxon>Spermatophyta</taxon>
        <taxon>Magnoliopsida</taxon>
        <taxon>eudicotyledons</taxon>
        <taxon>Gunneridae</taxon>
        <taxon>Pentapetalae</taxon>
        <taxon>asterids</taxon>
        <taxon>lamiids</taxon>
        <taxon>Lamiales</taxon>
        <taxon>Oleaceae</taxon>
        <taxon>Oleeae</taxon>
        <taxon>Olea</taxon>
    </lineage>
</organism>
<comment type="caution">
    <text evidence="1">The sequence shown here is derived from an EMBL/GenBank/DDBJ whole genome shotgun (WGS) entry which is preliminary data.</text>
</comment>
<protein>
    <submittedName>
        <fullName evidence="1">Uncharacterized protein</fullName>
    </submittedName>
</protein>
<dbReference type="Proteomes" id="UP000594638">
    <property type="component" value="Unassembled WGS sequence"/>
</dbReference>
<accession>A0A8S0V0A3</accession>
<dbReference type="Gramene" id="OE9A053046T1">
    <property type="protein sequence ID" value="OE9A053046C1"/>
    <property type="gene ID" value="OE9A053046"/>
</dbReference>
<proteinExistence type="predicted"/>
<reference evidence="1 2" key="1">
    <citation type="submission" date="2019-12" db="EMBL/GenBank/DDBJ databases">
        <authorList>
            <person name="Alioto T."/>
            <person name="Alioto T."/>
            <person name="Gomez Garrido J."/>
        </authorList>
    </citation>
    <scope>NUCLEOTIDE SEQUENCE [LARGE SCALE GENOMIC DNA]</scope>
</reference>
<name>A0A8S0V0A3_OLEEU</name>
<dbReference type="EMBL" id="CACTIH010009121">
    <property type="protein sequence ID" value="CAA3024952.1"/>
    <property type="molecule type" value="Genomic_DNA"/>
</dbReference>
<evidence type="ECO:0000313" key="1">
    <source>
        <dbReference type="EMBL" id="CAA3024952.1"/>
    </source>
</evidence>